<evidence type="ECO:0000256" key="2">
    <source>
        <dbReference type="ARBA" id="ARBA00004574"/>
    </source>
</evidence>
<proteinExistence type="inferred from homology"/>
<evidence type="ECO:0000256" key="7">
    <source>
        <dbReference type="ARBA" id="ARBA00023125"/>
    </source>
</evidence>
<dbReference type="GO" id="GO:0000783">
    <property type="term" value="C:nuclear telomere cap complex"/>
    <property type="evidence" value="ECO:0007669"/>
    <property type="project" value="TreeGrafter"/>
</dbReference>
<dbReference type="GO" id="GO:0010521">
    <property type="term" value="F:telomerase inhibitor activity"/>
    <property type="evidence" value="ECO:0007669"/>
    <property type="project" value="TreeGrafter"/>
</dbReference>
<evidence type="ECO:0000313" key="11">
    <source>
        <dbReference type="Proteomes" id="UP000335636"/>
    </source>
</evidence>
<sequence>MPLELIKEVSGVPEVQQLSKLHKVDFRSLQPGCDYSKKYIQGKLSLISSLTYGGNGRAILKIGLQEKENSEVNTINVLIFGKLAKDCAKVFYEGDTIALARFIVLSASTSRDTKCCIFLKAFENFKSIVYVYVKSVRDFSTEPMSLVPATNYIYTPLNQLKGGTIVNVYGVVKFFKPPYLSKGTDYCSVVTIVDQTNVKLTCLFFSGNYEALPIIYKIGDIVRFHRLKIQIYKNEPQGITSSGFASLTFEGTLGAPVIPRTSSKCFNFTAEDHKMVEALRVWASTHISPSSMLVQLCDVQPMQYFDLTCQLVGKAEVDGASYLLKVWDGTRTPFPSWRVLIQDLVLEGDLTHIHRLQNLTIDILVYDNHVRVAKSLK</sequence>
<dbReference type="InterPro" id="IPR012340">
    <property type="entry name" value="NA-bd_OB-fold"/>
</dbReference>
<name>A0A5E4BMG7_MARMO</name>
<dbReference type="SUPFAM" id="SSF50249">
    <property type="entry name" value="Nucleic acid-binding proteins"/>
    <property type="match status" value="2"/>
</dbReference>
<reference evidence="10" key="1">
    <citation type="submission" date="2019-04" db="EMBL/GenBank/DDBJ databases">
        <authorList>
            <person name="Alioto T."/>
            <person name="Alioto T."/>
        </authorList>
    </citation>
    <scope>NUCLEOTIDE SEQUENCE [LARGE SCALE GENOMIC DNA]</scope>
</reference>
<dbReference type="Pfam" id="PF02765">
    <property type="entry name" value="POT1"/>
    <property type="match status" value="1"/>
</dbReference>
<comment type="caution">
    <text evidence="10">The sequence shown here is derived from an EMBL/GenBank/DDBJ whole genome shotgun (WGS) entry which is preliminary data.</text>
</comment>
<dbReference type="Pfam" id="PF16686">
    <property type="entry name" value="POT1PC"/>
    <property type="match status" value="1"/>
</dbReference>
<dbReference type="PANTHER" id="PTHR14513">
    <property type="entry name" value="PROTECTION OF TELOMERES 1"/>
    <property type="match status" value="1"/>
</dbReference>
<dbReference type="CDD" id="cd04497">
    <property type="entry name" value="hPOT1_OB1_like"/>
    <property type="match status" value="1"/>
</dbReference>
<dbReference type="InterPro" id="IPR028389">
    <property type="entry name" value="POT1"/>
</dbReference>
<accession>A0A5E4BMG7</accession>
<dbReference type="GO" id="GO:0032210">
    <property type="term" value="P:regulation of telomere maintenance via telomerase"/>
    <property type="evidence" value="ECO:0007669"/>
    <property type="project" value="TreeGrafter"/>
</dbReference>
<dbReference type="PANTHER" id="PTHR14513:SF0">
    <property type="entry name" value="PROTECTION OF TELOMERES PROTEIN 1"/>
    <property type="match status" value="1"/>
</dbReference>
<feature type="domain" description="Telomeric single stranded DNA binding POT1/Cdc13" evidence="9">
    <location>
        <begin position="154"/>
        <end position="284"/>
    </location>
</feature>
<keyword evidence="8" id="KW-0539">Nucleus</keyword>
<dbReference type="Proteomes" id="UP000335636">
    <property type="component" value="Unassembled WGS sequence"/>
</dbReference>
<keyword evidence="11" id="KW-1185">Reference proteome</keyword>
<evidence type="ECO:0000256" key="1">
    <source>
        <dbReference type="ARBA" id="ARBA00004123"/>
    </source>
</evidence>
<evidence type="ECO:0000256" key="3">
    <source>
        <dbReference type="ARBA" id="ARBA00008442"/>
    </source>
</evidence>
<evidence type="ECO:0000259" key="9">
    <source>
        <dbReference type="SMART" id="SM00976"/>
    </source>
</evidence>
<evidence type="ECO:0000313" key="10">
    <source>
        <dbReference type="EMBL" id="VTJ70747.1"/>
    </source>
</evidence>
<dbReference type="Gene3D" id="2.40.50.140">
    <property type="entry name" value="Nucleic acid-binding proteins"/>
    <property type="match status" value="2"/>
</dbReference>
<dbReference type="GO" id="GO:0016233">
    <property type="term" value="P:telomere capping"/>
    <property type="evidence" value="ECO:0007669"/>
    <property type="project" value="TreeGrafter"/>
</dbReference>
<evidence type="ECO:0000256" key="8">
    <source>
        <dbReference type="ARBA" id="ARBA00023242"/>
    </source>
</evidence>
<keyword evidence="7" id="KW-0238">DNA-binding</keyword>
<feature type="non-terminal residue" evidence="10">
    <location>
        <position position="377"/>
    </location>
</feature>
<organism evidence="10 11">
    <name type="scientific">Marmota monax</name>
    <name type="common">Woodchuck</name>
    <dbReference type="NCBI Taxonomy" id="9995"/>
    <lineage>
        <taxon>Eukaryota</taxon>
        <taxon>Metazoa</taxon>
        <taxon>Chordata</taxon>
        <taxon>Craniata</taxon>
        <taxon>Vertebrata</taxon>
        <taxon>Euteleostomi</taxon>
        <taxon>Mammalia</taxon>
        <taxon>Eutheria</taxon>
        <taxon>Euarchontoglires</taxon>
        <taxon>Glires</taxon>
        <taxon>Rodentia</taxon>
        <taxon>Sciuromorpha</taxon>
        <taxon>Sciuridae</taxon>
        <taxon>Xerinae</taxon>
        <taxon>Marmotini</taxon>
        <taxon>Marmota</taxon>
    </lineage>
</organism>
<evidence type="ECO:0000256" key="6">
    <source>
        <dbReference type="ARBA" id="ARBA00022895"/>
    </source>
</evidence>
<gene>
    <name evidence="10" type="ORF">MONAX_5E047756</name>
</gene>
<dbReference type="FunFam" id="2.40.50.140:FF:000119">
    <property type="entry name" value="Protection of telomeres 1 homolog"/>
    <property type="match status" value="1"/>
</dbReference>
<dbReference type="EMBL" id="CABDUW010000521">
    <property type="protein sequence ID" value="VTJ70747.1"/>
    <property type="molecule type" value="Genomic_DNA"/>
</dbReference>
<protein>
    <recommendedName>
        <fullName evidence="4">Protection of telomeres protein 1</fullName>
    </recommendedName>
</protein>
<keyword evidence="5" id="KW-0158">Chromosome</keyword>
<comment type="similarity">
    <text evidence="3">Belongs to the telombin family.</text>
</comment>
<evidence type="ECO:0000256" key="4">
    <source>
        <dbReference type="ARBA" id="ARBA00015253"/>
    </source>
</evidence>
<dbReference type="GO" id="GO:0098505">
    <property type="term" value="F:G-rich strand telomeric DNA binding"/>
    <property type="evidence" value="ECO:0007669"/>
    <property type="project" value="TreeGrafter"/>
</dbReference>
<comment type="subcellular location">
    <subcellularLocation>
        <location evidence="2">Chromosome</location>
        <location evidence="2">Telomere</location>
    </subcellularLocation>
    <subcellularLocation>
        <location evidence="1">Nucleus</location>
    </subcellularLocation>
</comment>
<dbReference type="InterPro" id="IPR032042">
    <property type="entry name" value="POT1PC"/>
</dbReference>
<dbReference type="AlphaFoldDB" id="A0A5E4BMG7"/>
<dbReference type="SMART" id="SM00976">
    <property type="entry name" value="Telo_bind"/>
    <property type="match status" value="1"/>
</dbReference>
<keyword evidence="6" id="KW-0779">Telomere</keyword>
<evidence type="ECO:0000256" key="5">
    <source>
        <dbReference type="ARBA" id="ARBA00022454"/>
    </source>
</evidence>
<dbReference type="InterPro" id="IPR011564">
    <property type="entry name" value="Telomer_end-bd_POT1/Cdc13"/>
</dbReference>